<organism evidence="1 2">
    <name type="scientific">Candidatus Nealsonbacteria bacterium CG_4_10_14_0_8_um_filter_37_14</name>
    <dbReference type="NCBI Taxonomy" id="1974684"/>
    <lineage>
        <taxon>Bacteria</taxon>
        <taxon>Candidatus Nealsoniibacteriota</taxon>
    </lineage>
</organism>
<dbReference type="AlphaFoldDB" id="A0A2M7R6I4"/>
<name>A0A2M7R6I4_9BACT</name>
<gene>
    <name evidence="1" type="ORF">COY73_02510</name>
</gene>
<dbReference type="Proteomes" id="UP000230767">
    <property type="component" value="Unassembled WGS sequence"/>
</dbReference>
<comment type="caution">
    <text evidence="1">The sequence shown here is derived from an EMBL/GenBank/DDBJ whole genome shotgun (WGS) entry which is preliminary data.</text>
</comment>
<protein>
    <submittedName>
        <fullName evidence="1">Uncharacterized protein</fullName>
    </submittedName>
</protein>
<reference evidence="2" key="1">
    <citation type="submission" date="2017-09" db="EMBL/GenBank/DDBJ databases">
        <title>Depth-based differentiation of microbial function through sediment-hosted aquifers and enrichment of novel symbionts in the deep terrestrial subsurface.</title>
        <authorList>
            <person name="Probst A.J."/>
            <person name="Ladd B."/>
            <person name="Jarett J.K."/>
            <person name="Geller-Mcgrath D.E."/>
            <person name="Sieber C.M.K."/>
            <person name="Emerson J.B."/>
            <person name="Anantharaman K."/>
            <person name="Thomas B.C."/>
            <person name="Malmstrom R."/>
            <person name="Stieglmeier M."/>
            <person name="Klingl A."/>
            <person name="Woyke T."/>
            <person name="Ryan C.M."/>
            <person name="Banfield J.F."/>
        </authorList>
    </citation>
    <scope>NUCLEOTIDE SEQUENCE [LARGE SCALE GENOMIC DNA]</scope>
</reference>
<accession>A0A2M7R6I4</accession>
<dbReference type="EMBL" id="PFLW01000062">
    <property type="protein sequence ID" value="PIY88900.1"/>
    <property type="molecule type" value="Genomic_DNA"/>
</dbReference>
<sequence length="76" mass="8640">MQDIQNNEMEKAGWEEVCRSGGAHLNRVKAEYEELGFEVKLVPLSLNECGECIICYREGNGQLYKVFVRKISESGL</sequence>
<evidence type="ECO:0000313" key="1">
    <source>
        <dbReference type="EMBL" id="PIY88900.1"/>
    </source>
</evidence>
<proteinExistence type="predicted"/>
<evidence type="ECO:0000313" key="2">
    <source>
        <dbReference type="Proteomes" id="UP000230767"/>
    </source>
</evidence>